<dbReference type="PATRIC" id="fig|931089.4.peg.1517"/>
<reference evidence="1 2" key="1">
    <citation type="submission" date="2014-08" db="EMBL/GenBank/DDBJ databases">
        <title>Complete genome sequence of Corynebacterium deserti GIMN1.010 (=DSM 45689), isolated from desert sand in western China.</title>
        <authorList>
            <person name="Ruckert C."/>
            <person name="Albersmeier A."/>
            <person name="Kalinowski J."/>
        </authorList>
    </citation>
    <scope>NUCLEOTIDE SEQUENCE [LARGE SCALE GENOMIC DNA]</scope>
    <source>
        <strain evidence="1 2">GIMN1.010</strain>
    </source>
</reference>
<organism evidence="1 2">
    <name type="scientific">Corynebacterium deserti GIMN1.010</name>
    <dbReference type="NCBI Taxonomy" id="931089"/>
    <lineage>
        <taxon>Bacteria</taxon>
        <taxon>Bacillati</taxon>
        <taxon>Actinomycetota</taxon>
        <taxon>Actinomycetes</taxon>
        <taxon>Mycobacteriales</taxon>
        <taxon>Corynebacteriaceae</taxon>
        <taxon>Corynebacterium</taxon>
    </lineage>
</organism>
<accession>A0A0M4CLX4</accession>
<dbReference type="KEGG" id="cdx:CDES_07505"/>
<dbReference type="AlphaFoldDB" id="A0A0M4CLX4"/>
<dbReference type="Proteomes" id="UP000068067">
    <property type="component" value="Chromosome"/>
</dbReference>
<proteinExistence type="predicted"/>
<dbReference type="STRING" id="931089.CDES_07505"/>
<dbReference type="RefSeq" id="WP_053544914.1">
    <property type="nucleotide sequence ID" value="NZ_CP009220.1"/>
</dbReference>
<sequence>MGKVEGPLKTVLQNPTQVTGVWVRSGQDRTDGTGMILDEPDKATLANGVVSFTAVPGPAVLVLERTRGRPTTMKIMVGTADSSLADAVKAASVANHLDSHRLAQLVGMIEATQKNAADAAAAATRAETARNQAESMVTSKITAMAPMVWIHHGTGTPTLASFPGARVGDVIRRMSDGQEWRVDP</sequence>
<dbReference type="OrthoDB" id="4428213at2"/>
<name>A0A0M4CLX4_9CORY</name>
<protein>
    <submittedName>
        <fullName evidence="1">Uncharacterized protein</fullName>
    </submittedName>
</protein>
<keyword evidence="2" id="KW-1185">Reference proteome</keyword>
<gene>
    <name evidence="1" type="ORF">CDES_07505</name>
</gene>
<evidence type="ECO:0000313" key="1">
    <source>
        <dbReference type="EMBL" id="ALC05910.1"/>
    </source>
</evidence>
<dbReference type="EMBL" id="CP009220">
    <property type="protein sequence ID" value="ALC05910.1"/>
    <property type="molecule type" value="Genomic_DNA"/>
</dbReference>
<evidence type="ECO:0000313" key="2">
    <source>
        <dbReference type="Proteomes" id="UP000068067"/>
    </source>
</evidence>